<dbReference type="Proteomes" id="UP000245383">
    <property type="component" value="Unassembled WGS sequence"/>
</dbReference>
<reference evidence="1 2" key="1">
    <citation type="journal article" date="2018" name="MBio">
        <title>Comparative Genomics Reveals the Core Gene Toolbox for the Fungus-Insect Symbiosis.</title>
        <authorList>
            <person name="Wang Y."/>
            <person name="Stata M."/>
            <person name="Wang W."/>
            <person name="Stajich J.E."/>
            <person name="White M.M."/>
            <person name="Moncalvo J.M."/>
        </authorList>
    </citation>
    <scope>NUCLEOTIDE SEQUENCE [LARGE SCALE GENOMIC DNA]</scope>
    <source>
        <strain evidence="1 2">SWE-8-4</strain>
    </source>
</reference>
<gene>
    <name evidence="1" type="ORF">BB561_000036</name>
</gene>
<dbReference type="EMBL" id="MBFR01000001">
    <property type="protein sequence ID" value="PVU98263.1"/>
    <property type="molecule type" value="Genomic_DNA"/>
</dbReference>
<dbReference type="AlphaFoldDB" id="A0A2T9Z109"/>
<protein>
    <submittedName>
        <fullName evidence="1">Uncharacterized protein</fullName>
    </submittedName>
</protein>
<organism evidence="1 2">
    <name type="scientific">Smittium simulii</name>
    <dbReference type="NCBI Taxonomy" id="133385"/>
    <lineage>
        <taxon>Eukaryota</taxon>
        <taxon>Fungi</taxon>
        <taxon>Fungi incertae sedis</taxon>
        <taxon>Zoopagomycota</taxon>
        <taxon>Kickxellomycotina</taxon>
        <taxon>Harpellomycetes</taxon>
        <taxon>Harpellales</taxon>
        <taxon>Legeriomycetaceae</taxon>
        <taxon>Smittium</taxon>
    </lineage>
</organism>
<keyword evidence="2" id="KW-1185">Reference proteome</keyword>
<proteinExistence type="predicted"/>
<evidence type="ECO:0000313" key="1">
    <source>
        <dbReference type="EMBL" id="PVU98263.1"/>
    </source>
</evidence>
<sequence>MSAWRHKIKTKRVRLEILLSVDFLSLANNRLKLETTATYLPSYIINELWLYTNLDLLSISPYEFRTDAYGIIERFSQEFSITNIKIIFTFYYSLYHSLEESCNVGLGVEKEMNHPD</sequence>
<name>A0A2T9Z109_9FUNG</name>
<evidence type="ECO:0000313" key="2">
    <source>
        <dbReference type="Proteomes" id="UP000245383"/>
    </source>
</evidence>
<accession>A0A2T9Z109</accession>
<comment type="caution">
    <text evidence="1">The sequence shown here is derived from an EMBL/GenBank/DDBJ whole genome shotgun (WGS) entry which is preliminary data.</text>
</comment>